<evidence type="ECO:0000256" key="6">
    <source>
        <dbReference type="ARBA" id="ARBA00023315"/>
    </source>
</evidence>
<sequence length="308" mass="35266">MSFISGYKRFLRAAGRHALLQGRRVVRRLPDPAFKIFIPFFAALGWLLIERKKRVILENLHIAFGAEKTEKEIKDIFSRYFDNVGFGMVELIYFLDRPQKIVESVAIEGRENLDEALCRGHGVILLSAHFGNFILMYLRMALAGYKTNCIMRRLKDEQFEGHVSDYLDQNGIRKINSLPYGRCVAHSLRSLRNNQVLFMLLDQNYGAGGRVFVDFFGRQAATATGPVVFSYRSGAPILPVFIVRDGARGRHKILIDAPIELEVAPDEPSGLVRNTSQLTKIIEGYIRRYPSEWGGWMHRRWKSRPAFA</sequence>
<protein>
    <submittedName>
        <fullName evidence="7">Lipid A biosynthesis lauroyl acyltransferase</fullName>
    </submittedName>
</protein>
<evidence type="ECO:0000256" key="4">
    <source>
        <dbReference type="ARBA" id="ARBA00022679"/>
    </source>
</evidence>
<dbReference type="KEGG" id="vai:BU251_08600"/>
<evidence type="ECO:0000313" key="7">
    <source>
        <dbReference type="EMBL" id="QAT17775.1"/>
    </source>
</evidence>
<keyword evidence="8" id="KW-1185">Reference proteome</keyword>
<evidence type="ECO:0000313" key="8">
    <source>
        <dbReference type="Proteomes" id="UP000287243"/>
    </source>
</evidence>
<name>A0A410P6G8_VELA1</name>
<accession>A0A410P6G8</accession>
<keyword evidence="3" id="KW-0997">Cell inner membrane</keyword>
<keyword evidence="4 7" id="KW-0808">Transferase</keyword>
<keyword evidence="6 7" id="KW-0012">Acyltransferase</keyword>
<dbReference type="PANTHER" id="PTHR30606:SF10">
    <property type="entry name" value="PHOSPHATIDYLINOSITOL MANNOSIDE ACYLTRANSFERASE"/>
    <property type="match status" value="1"/>
</dbReference>
<dbReference type="EMBL" id="CP019384">
    <property type="protein sequence ID" value="QAT17775.1"/>
    <property type="molecule type" value="Genomic_DNA"/>
</dbReference>
<keyword evidence="2" id="KW-1003">Cell membrane</keyword>
<reference evidence="7 8" key="1">
    <citation type="submission" date="2017-01" db="EMBL/GenBank/DDBJ databases">
        <title>First insights into the biology of 'candidatus Vampirococcus archaeovorus'.</title>
        <authorList>
            <person name="Kizina J."/>
            <person name="Jordan S."/>
            <person name="Stueber K."/>
            <person name="Reinhardt R."/>
            <person name="Harder J."/>
        </authorList>
    </citation>
    <scope>NUCLEOTIDE SEQUENCE [LARGE SCALE GENOMIC DNA]</scope>
    <source>
        <strain evidence="7 8">LiM</strain>
    </source>
</reference>
<dbReference type="AlphaFoldDB" id="A0A410P6G8"/>
<gene>
    <name evidence="7" type="ORF">BU251_08600</name>
</gene>
<evidence type="ECO:0000256" key="1">
    <source>
        <dbReference type="ARBA" id="ARBA00004533"/>
    </source>
</evidence>
<organism evidence="7 8">
    <name type="scientific">Velamenicoccus archaeovorus</name>
    <dbReference type="NCBI Taxonomy" id="1930593"/>
    <lineage>
        <taxon>Bacteria</taxon>
        <taxon>Pseudomonadati</taxon>
        <taxon>Candidatus Omnitrophota</taxon>
        <taxon>Candidatus Velamenicoccus</taxon>
    </lineage>
</organism>
<dbReference type="PANTHER" id="PTHR30606">
    <property type="entry name" value="LIPID A BIOSYNTHESIS LAUROYL ACYLTRANSFERASE"/>
    <property type="match status" value="1"/>
</dbReference>
<dbReference type="GO" id="GO:0005886">
    <property type="term" value="C:plasma membrane"/>
    <property type="evidence" value="ECO:0007669"/>
    <property type="project" value="UniProtKB-SubCell"/>
</dbReference>
<dbReference type="RefSeq" id="WP_164908938.1">
    <property type="nucleotide sequence ID" value="NZ_CP019384.1"/>
</dbReference>
<dbReference type="Proteomes" id="UP000287243">
    <property type="component" value="Chromosome"/>
</dbReference>
<proteinExistence type="predicted"/>
<evidence type="ECO:0000256" key="2">
    <source>
        <dbReference type="ARBA" id="ARBA00022475"/>
    </source>
</evidence>
<evidence type="ECO:0000256" key="3">
    <source>
        <dbReference type="ARBA" id="ARBA00022519"/>
    </source>
</evidence>
<keyword evidence="5" id="KW-0472">Membrane</keyword>
<evidence type="ECO:0000256" key="5">
    <source>
        <dbReference type="ARBA" id="ARBA00023136"/>
    </source>
</evidence>
<dbReference type="GO" id="GO:0016746">
    <property type="term" value="F:acyltransferase activity"/>
    <property type="evidence" value="ECO:0007669"/>
    <property type="project" value="UniProtKB-KW"/>
</dbReference>
<comment type="subcellular location">
    <subcellularLocation>
        <location evidence="1">Cell inner membrane</location>
    </subcellularLocation>
</comment>
<dbReference type="CDD" id="cd07984">
    <property type="entry name" value="LPLAT_LABLAT-like"/>
    <property type="match status" value="1"/>
</dbReference>
<dbReference type="InterPro" id="IPR004960">
    <property type="entry name" value="LipA_acyltrans"/>
</dbReference>
<dbReference type="GO" id="GO:0009247">
    <property type="term" value="P:glycolipid biosynthetic process"/>
    <property type="evidence" value="ECO:0007669"/>
    <property type="project" value="UniProtKB-ARBA"/>
</dbReference>
<dbReference type="Pfam" id="PF03279">
    <property type="entry name" value="Lip_A_acyltrans"/>
    <property type="match status" value="1"/>
</dbReference>